<reference evidence="2 3" key="1">
    <citation type="journal article" date="2013" name="J. Mol. Microbiol. Biotechnol.">
        <title>Analysis of the Complete Genomes of Acholeplasma brassicae , A. palmae and A. laidlawii and Their Comparison to the Obligate Parasites from ' Candidatus Phytoplasma'.</title>
        <authorList>
            <person name="Kube M."/>
            <person name="Siewert C."/>
            <person name="Migdoll A.M."/>
            <person name="Duduk B."/>
            <person name="Holz S."/>
            <person name="Rabus R."/>
            <person name="Seemuller E."/>
            <person name="Mitrovic J."/>
            <person name="Muller I."/>
            <person name="Buttner C."/>
            <person name="Reinhardt R."/>
        </authorList>
    </citation>
    <scope>NUCLEOTIDE SEQUENCE [LARGE SCALE GENOMIC DNA]</scope>
    <source>
        <strain evidence="3">0502</strain>
    </source>
</reference>
<protein>
    <submittedName>
        <fullName evidence="2">Uncharacterized protein</fullName>
    </submittedName>
</protein>
<dbReference type="AlphaFoldDB" id="U4KM97"/>
<accession>U4KM97</accession>
<evidence type="ECO:0000313" key="2">
    <source>
        <dbReference type="EMBL" id="CCV65232.1"/>
    </source>
</evidence>
<dbReference type="KEGG" id="abra:BN85302110"/>
<dbReference type="HOGENOM" id="CLU_2766366_0_0_14"/>
<dbReference type="STRING" id="61635.BN85302110"/>
<keyword evidence="1" id="KW-0812">Transmembrane</keyword>
<keyword evidence="3" id="KW-1185">Reference proteome</keyword>
<evidence type="ECO:0000256" key="1">
    <source>
        <dbReference type="SAM" id="Phobius"/>
    </source>
</evidence>
<dbReference type="Proteomes" id="UP000032737">
    <property type="component" value="Chromosome"/>
</dbReference>
<gene>
    <name evidence="2" type="ORF">BN85302110</name>
</gene>
<sequence length="69" mass="7403">MPSELIGILILAVLVFFFIVITLVNKKTPVPQSCEHAYHEAQASGCDACAISGGCTIREALDKIKEIGK</sequence>
<dbReference type="EMBL" id="FO681348">
    <property type="protein sequence ID" value="CCV65232.1"/>
    <property type="molecule type" value="Genomic_DNA"/>
</dbReference>
<name>U4KM97_9MOLU</name>
<keyword evidence="1" id="KW-0472">Membrane</keyword>
<evidence type="ECO:0000313" key="3">
    <source>
        <dbReference type="Proteomes" id="UP000032737"/>
    </source>
</evidence>
<dbReference type="RefSeq" id="WP_030004094.1">
    <property type="nucleotide sequence ID" value="NC_022549.1"/>
</dbReference>
<keyword evidence="1" id="KW-1133">Transmembrane helix</keyword>
<feature type="transmembrane region" description="Helical" evidence="1">
    <location>
        <begin position="6"/>
        <end position="24"/>
    </location>
</feature>
<proteinExistence type="predicted"/>
<organism evidence="2 3">
    <name type="scientific">Acholeplasma brassicae</name>
    <dbReference type="NCBI Taxonomy" id="61635"/>
    <lineage>
        <taxon>Bacteria</taxon>
        <taxon>Bacillati</taxon>
        <taxon>Mycoplasmatota</taxon>
        <taxon>Mollicutes</taxon>
        <taxon>Acholeplasmatales</taxon>
        <taxon>Acholeplasmataceae</taxon>
        <taxon>Acholeplasma</taxon>
    </lineage>
</organism>